<proteinExistence type="predicted"/>
<evidence type="ECO:0000256" key="1">
    <source>
        <dbReference type="SAM" id="MobiDB-lite"/>
    </source>
</evidence>
<keyword evidence="3" id="KW-1185">Reference proteome</keyword>
<feature type="compositionally biased region" description="Polar residues" evidence="1">
    <location>
        <begin position="11"/>
        <end position="22"/>
    </location>
</feature>
<name>A0ABR1MCV0_9PEZI</name>
<protein>
    <submittedName>
        <fullName evidence="2">Uncharacterized protein</fullName>
    </submittedName>
</protein>
<organism evidence="2 3">
    <name type="scientific">Phyllosticta citricarpa</name>
    <dbReference type="NCBI Taxonomy" id="55181"/>
    <lineage>
        <taxon>Eukaryota</taxon>
        <taxon>Fungi</taxon>
        <taxon>Dikarya</taxon>
        <taxon>Ascomycota</taxon>
        <taxon>Pezizomycotina</taxon>
        <taxon>Dothideomycetes</taxon>
        <taxon>Dothideomycetes incertae sedis</taxon>
        <taxon>Botryosphaeriales</taxon>
        <taxon>Phyllostictaceae</taxon>
        <taxon>Phyllosticta</taxon>
    </lineage>
</organism>
<evidence type="ECO:0000313" key="3">
    <source>
        <dbReference type="Proteomes" id="UP001365128"/>
    </source>
</evidence>
<reference evidence="2 3" key="1">
    <citation type="submission" date="2024-04" db="EMBL/GenBank/DDBJ databases">
        <title>Phyllosticta paracitricarpa is synonymous to the EU quarantine fungus P. citricarpa based on phylogenomic analyses.</title>
        <authorList>
            <consortium name="Lawrence Berkeley National Laboratory"/>
            <person name="Van Ingen-Buijs V.A."/>
            <person name="Van Westerhoven A.C."/>
            <person name="Haridas S."/>
            <person name="Skiadas P."/>
            <person name="Martin F."/>
            <person name="Groenewald J.Z."/>
            <person name="Crous P.W."/>
            <person name="Seidl M.F."/>
        </authorList>
    </citation>
    <scope>NUCLEOTIDE SEQUENCE [LARGE SCALE GENOMIC DNA]</scope>
    <source>
        <strain evidence="2 3">CBS 122670</strain>
    </source>
</reference>
<sequence>MAFGWFGSAAQAPNHSTSTNQPHPITSNRFTLIFFAHLARLLVYSHSFHAPRHHQLFPARFSTRPPATAVVVVVARRRRSTCDARAVAGGLHPAFTVGRVPAKLTMVRRLNLTKCERCKQALNLGVSEPKMTIALLMSSCLNHPPAHVDPRRKLDWDARRLFDLRLSDRTPQPPCATPVALHHCLSLTSSVTTHPTSAVPLLPFIKTCPLCSHAS</sequence>
<accession>A0ABR1MCV0</accession>
<comment type="caution">
    <text evidence="2">The sequence shown here is derived from an EMBL/GenBank/DDBJ whole genome shotgun (WGS) entry which is preliminary data.</text>
</comment>
<gene>
    <name evidence="2" type="ORF">IWX46DRAFT_98539</name>
</gene>
<dbReference type="EMBL" id="JBBPDW010000016">
    <property type="protein sequence ID" value="KAK7545940.1"/>
    <property type="molecule type" value="Genomic_DNA"/>
</dbReference>
<dbReference type="Proteomes" id="UP001365128">
    <property type="component" value="Unassembled WGS sequence"/>
</dbReference>
<evidence type="ECO:0000313" key="2">
    <source>
        <dbReference type="EMBL" id="KAK7545940.1"/>
    </source>
</evidence>
<feature type="region of interest" description="Disordered" evidence="1">
    <location>
        <begin position="1"/>
        <end position="22"/>
    </location>
</feature>